<keyword evidence="2" id="KW-1185">Reference proteome</keyword>
<dbReference type="EMBL" id="CM055111">
    <property type="protein sequence ID" value="KAJ7519001.1"/>
    <property type="molecule type" value="Genomic_DNA"/>
</dbReference>
<sequence>MGFEDNSELNAAAMNNSSEVSLEVAAEHLLAPQGWQKKLAVRKGGTPRRRDVVFIAPNGEEITTKRQLERYLKQNPGGPSISEFDWSTGGTPRRSERLSSKSRLSTDSAEDEQTPKRRKETPQKVSKEDQGVEEKDEISPVATAKEILPDDEEPTAEIPSGVEPLAEVAVVKPAEKALDKDIESTHLPIEESHTAVSGVDTLNGGIGDKSSEYEEPIRELHHGKSEAPAYLTVSKSQESRPAEVGVST</sequence>
<evidence type="ECO:0000313" key="1">
    <source>
        <dbReference type="EMBL" id="KAJ7519001.1"/>
    </source>
</evidence>
<comment type="caution">
    <text evidence="1">The sequence shown here is derived from an EMBL/GenBank/DDBJ whole genome shotgun (WGS) entry which is preliminary data.</text>
</comment>
<reference evidence="2" key="1">
    <citation type="journal article" date="2024" name="Proc. Natl. Acad. Sci. U.S.A.">
        <title>Extraordinary preservation of gene collinearity over three hundred million years revealed in homosporous lycophytes.</title>
        <authorList>
            <person name="Li C."/>
            <person name="Wickell D."/>
            <person name="Kuo L.Y."/>
            <person name="Chen X."/>
            <person name="Nie B."/>
            <person name="Liao X."/>
            <person name="Peng D."/>
            <person name="Ji J."/>
            <person name="Jenkins J."/>
            <person name="Williams M."/>
            <person name="Shu S."/>
            <person name="Plott C."/>
            <person name="Barry K."/>
            <person name="Rajasekar S."/>
            <person name="Grimwood J."/>
            <person name="Han X."/>
            <person name="Sun S."/>
            <person name="Hou Z."/>
            <person name="He W."/>
            <person name="Dai G."/>
            <person name="Sun C."/>
            <person name="Schmutz J."/>
            <person name="Leebens-Mack J.H."/>
            <person name="Li F.W."/>
            <person name="Wang L."/>
        </authorList>
    </citation>
    <scope>NUCLEOTIDE SEQUENCE [LARGE SCALE GENOMIC DNA]</scope>
    <source>
        <strain evidence="2">cv. PW_Plant_1</strain>
    </source>
</reference>
<gene>
    <name evidence="1" type="ORF">O6H91_20G018600</name>
</gene>
<evidence type="ECO:0000313" key="2">
    <source>
        <dbReference type="Proteomes" id="UP001162992"/>
    </source>
</evidence>
<organism evidence="1 2">
    <name type="scientific">Diphasiastrum complanatum</name>
    <name type="common">Issler's clubmoss</name>
    <name type="synonym">Lycopodium complanatum</name>
    <dbReference type="NCBI Taxonomy" id="34168"/>
    <lineage>
        <taxon>Eukaryota</taxon>
        <taxon>Viridiplantae</taxon>
        <taxon>Streptophyta</taxon>
        <taxon>Embryophyta</taxon>
        <taxon>Tracheophyta</taxon>
        <taxon>Lycopodiopsida</taxon>
        <taxon>Lycopodiales</taxon>
        <taxon>Lycopodiaceae</taxon>
        <taxon>Lycopodioideae</taxon>
        <taxon>Diphasiastrum</taxon>
    </lineage>
</organism>
<proteinExistence type="predicted"/>
<accession>A0ACC2ANP0</accession>
<name>A0ACC2ANP0_DIPCM</name>
<dbReference type="Proteomes" id="UP001162992">
    <property type="component" value="Chromosome 20"/>
</dbReference>
<protein>
    <submittedName>
        <fullName evidence="1">Uncharacterized protein</fullName>
    </submittedName>
</protein>